<evidence type="ECO:0000259" key="1">
    <source>
        <dbReference type="PROSITE" id="PS51352"/>
    </source>
</evidence>
<dbReference type="Pfam" id="PF00578">
    <property type="entry name" value="AhpC-TSA"/>
    <property type="match status" value="1"/>
</dbReference>
<dbReference type="RefSeq" id="WP_353896482.1">
    <property type="nucleotide sequence ID" value="NZ_JBEVCJ010000014.1"/>
</dbReference>
<dbReference type="SUPFAM" id="SSF52833">
    <property type="entry name" value="Thioredoxin-like"/>
    <property type="match status" value="2"/>
</dbReference>
<dbReference type="Proteomes" id="UP001548189">
    <property type="component" value="Unassembled WGS sequence"/>
</dbReference>
<accession>A0ABV2BVD0</accession>
<dbReference type="CDD" id="cd02966">
    <property type="entry name" value="TlpA_like_family"/>
    <property type="match status" value="1"/>
</dbReference>
<keyword evidence="3" id="KW-1185">Reference proteome</keyword>
<comment type="caution">
    <text evidence="2">The sequence shown here is derived from an EMBL/GenBank/DDBJ whole genome shotgun (WGS) entry which is preliminary data.</text>
</comment>
<proteinExistence type="predicted"/>
<reference evidence="2 3" key="1">
    <citation type="submission" date="2024-06" db="EMBL/GenBank/DDBJ databases">
        <authorList>
            <person name="Li F."/>
        </authorList>
    </citation>
    <scope>NUCLEOTIDE SEQUENCE [LARGE SCALE GENOMIC DNA]</scope>
    <source>
        <strain evidence="2 3">GXAS 311</strain>
    </source>
</reference>
<dbReference type="InterPro" id="IPR036249">
    <property type="entry name" value="Thioredoxin-like_sf"/>
</dbReference>
<dbReference type="PANTHER" id="PTHR42852:SF13">
    <property type="entry name" value="PROTEIN DIPZ"/>
    <property type="match status" value="1"/>
</dbReference>
<dbReference type="PROSITE" id="PS51352">
    <property type="entry name" value="THIOREDOXIN_2"/>
    <property type="match status" value="1"/>
</dbReference>
<protein>
    <submittedName>
        <fullName evidence="2">Redoxin domain-containing protein</fullName>
    </submittedName>
</protein>
<dbReference type="PANTHER" id="PTHR42852">
    <property type="entry name" value="THIOL:DISULFIDE INTERCHANGE PROTEIN DSBE"/>
    <property type="match status" value="1"/>
</dbReference>
<sequence>MRKSTLSMPLLILSLILIYCSINSASAAQLPEKLLNMPIHLIDGKTVRLADYQGIKPVYLKFWATWCQPCRKEMPHFEHVQQTLGKDMAVIGINLGVNDNLQSVQELIKEFNLTMPTAVDRNGDLAQAFRLLGTPYHLLFDKNMNLIFRGNAVDESLDNKLQLAAKTQPIDLLDAQLLEEQSENVKINLQDDKLHVLFFSATWCDWYLKDSRPQVSKNCIHAQKIVNQLADEFSQVQWHGLISRLWTGEKDLQEYQKKYAISYPINIDYSNRLFHEYGINHLPTMVIIQQGKVLMKTTEFKDLKAIKSKLALQAK</sequence>
<evidence type="ECO:0000313" key="3">
    <source>
        <dbReference type="Proteomes" id="UP001548189"/>
    </source>
</evidence>
<gene>
    <name evidence="2" type="ORF">ABVT43_12225</name>
</gene>
<evidence type="ECO:0000313" key="2">
    <source>
        <dbReference type="EMBL" id="MET1255897.1"/>
    </source>
</evidence>
<organism evidence="2 3">
    <name type="scientific">Aliikangiella maris</name>
    <dbReference type="NCBI Taxonomy" id="3162458"/>
    <lineage>
        <taxon>Bacteria</taxon>
        <taxon>Pseudomonadati</taxon>
        <taxon>Pseudomonadota</taxon>
        <taxon>Gammaproteobacteria</taxon>
        <taxon>Oceanospirillales</taxon>
        <taxon>Pleioneaceae</taxon>
        <taxon>Aliikangiella</taxon>
    </lineage>
</organism>
<dbReference type="InterPro" id="IPR000866">
    <property type="entry name" value="AhpC/TSA"/>
</dbReference>
<dbReference type="CDD" id="cd02947">
    <property type="entry name" value="TRX_family"/>
    <property type="match status" value="1"/>
</dbReference>
<feature type="domain" description="Thioredoxin" evidence="1">
    <location>
        <begin position="28"/>
        <end position="166"/>
    </location>
</feature>
<dbReference type="InterPro" id="IPR013766">
    <property type="entry name" value="Thioredoxin_domain"/>
</dbReference>
<dbReference type="InterPro" id="IPR050553">
    <property type="entry name" value="Thioredoxin_ResA/DsbE_sf"/>
</dbReference>
<name>A0ABV2BVD0_9GAMM</name>
<dbReference type="Gene3D" id="3.40.30.10">
    <property type="entry name" value="Glutaredoxin"/>
    <property type="match status" value="2"/>
</dbReference>
<dbReference type="EMBL" id="JBEVCJ010000014">
    <property type="protein sequence ID" value="MET1255897.1"/>
    <property type="molecule type" value="Genomic_DNA"/>
</dbReference>